<proteinExistence type="predicted"/>
<dbReference type="EMBL" id="CP019630">
    <property type="protein sequence ID" value="AQQ07235.1"/>
    <property type="molecule type" value="Genomic_DNA"/>
</dbReference>
<evidence type="ECO:0000313" key="1">
    <source>
        <dbReference type="EMBL" id="AQQ07235.1"/>
    </source>
</evidence>
<reference evidence="1 2" key="1">
    <citation type="submission" date="2017-02" db="EMBL/GenBank/DDBJ databases">
        <authorList>
            <person name="Jeong S."/>
        </authorList>
    </citation>
    <scope>NUCLEOTIDE SEQUENCE [LARGE SCALE GENOMIC DNA]</scope>
    <source>
        <strain evidence="1 2">RMAR6-6</strain>
    </source>
</reference>
<sequence length="79" mass="8791">MAQAGRPDTRSMTCAQAQELVRKSGSIVLTTGQSTFDRFVANGSYCRPQTGQVRAKFAPTRDNPQCSVGYRCFQNRTQR</sequence>
<gene>
    <name evidence="1" type="ORF">B0E33_08170</name>
</gene>
<dbReference type="Proteomes" id="UP000188174">
    <property type="component" value="Chromosome"/>
</dbReference>
<evidence type="ECO:0000313" key="2">
    <source>
        <dbReference type="Proteomes" id="UP000188174"/>
    </source>
</evidence>
<name>A0ABM6I9Q8_9HYPH</name>
<protein>
    <submittedName>
        <fullName evidence="1">Uncharacterized protein</fullName>
    </submittedName>
</protein>
<accession>A0ABM6I9Q8</accession>
<organism evidence="1 2">
    <name type="scientific">Roseibium algicola</name>
    <dbReference type="NCBI Taxonomy" id="2857014"/>
    <lineage>
        <taxon>Bacteria</taxon>
        <taxon>Pseudomonadati</taxon>
        <taxon>Pseudomonadota</taxon>
        <taxon>Alphaproteobacteria</taxon>
        <taxon>Hyphomicrobiales</taxon>
        <taxon>Stappiaceae</taxon>
        <taxon>Roseibium</taxon>
    </lineage>
</organism>
<keyword evidence="2" id="KW-1185">Reference proteome</keyword>